<organism evidence="3 4">
    <name type="scientific">Roseomonas mucosa</name>
    <dbReference type="NCBI Taxonomy" id="207340"/>
    <lineage>
        <taxon>Bacteria</taxon>
        <taxon>Pseudomonadati</taxon>
        <taxon>Pseudomonadota</taxon>
        <taxon>Alphaproteobacteria</taxon>
        <taxon>Acetobacterales</taxon>
        <taxon>Roseomonadaceae</taxon>
        <taxon>Roseomonas</taxon>
    </lineage>
</organism>
<evidence type="ECO:0000256" key="1">
    <source>
        <dbReference type="SAM" id="Coils"/>
    </source>
</evidence>
<feature type="compositionally biased region" description="Basic residues" evidence="2">
    <location>
        <begin position="1"/>
        <end position="18"/>
    </location>
</feature>
<evidence type="ECO:0000313" key="4">
    <source>
        <dbReference type="Proteomes" id="UP000254919"/>
    </source>
</evidence>
<gene>
    <name evidence="3" type="ORF">NCTC13291_01446</name>
</gene>
<sequence length="134" mass="14999">MGRRQMKGANRRTTKPRAKSVEGPVLEQERPGHPAEAEIARLRQELREARATLERLALTHEPEAARAALSRRLAELEEARQVARGHAVEAALARSRAEADLQALRNALSRAPGLSGWLLRRAQRRLEEKTPHQG</sequence>
<dbReference type="OrthoDB" id="7283942at2"/>
<dbReference type="Proteomes" id="UP000254919">
    <property type="component" value="Unassembled WGS sequence"/>
</dbReference>
<feature type="region of interest" description="Disordered" evidence="2">
    <location>
        <begin position="1"/>
        <end position="34"/>
    </location>
</feature>
<dbReference type="EMBL" id="UGVN01000001">
    <property type="protein sequence ID" value="SUE39679.1"/>
    <property type="molecule type" value="Genomic_DNA"/>
</dbReference>
<evidence type="ECO:0000313" key="3">
    <source>
        <dbReference type="EMBL" id="SUE39679.1"/>
    </source>
</evidence>
<name>A0A379MY37_9PROT</name>
<protein>
    <submittedName>
        <fullName evidence="3">Uncharacterized protein</fullName>
    </submittedName>
</protein>
<evidence type="ECO:0000256" key="2">
    <source>
        <dbReference type="SAM" id="MobiDB-lite"/>
    </source>
</evidence>
<feature type="coiled-coil region" evidence="1">
    <location>
        <begin position="39"/>
        <end position="86"/>
    </location>
</feature>
<dbReference type="RefSeq" id="WP_139341754.1">
    <property type="nucleotide sequence ID" value="NZ_AP031462.1"/>
</dbReference>
<dbReference type="GeneID" id="99632495"/>
<accession>A0A379MY37</accession>
<reference evidence="3 4" key="1">
    <citation type="submission" date="2018-06" db="EMBL/GenBank/DDBJ databases">
        <authorList>
            <consortium name="Pathogen Informatics"/>
            <person name="Doyle S."/>
        </authorList>
    </citation>
    <scope>NUCLEOTIDE SEQUENCE [LARGE SCALE GENOMIC DNA]</scope>
    <source>
        <strain evidence="3 4">NCTC13291</strain>
    </source>
</reference>
<dbReference type="AlphaFoldDB" id="A0A379MY37"/>
<proteinExistence type="predicted"/>
<keyword evidence="1" id="KW-0175">Coiled coil</keyword>